<protein>
    <recommendedName>
        <fullName evidence="2">glutaminyl-tRNA synthase (glutamine-hydrolyzing)</fullName>
        <ecNumber evidence="2">6.3.5.7</ecNumber>
    </recommendedName>
</protein>
<dbReference type="GO" id="GO:0030956">
    <property type="term" value="C:glutamyl-tRNA(Gln) amidotransferase complex"/>
    <property type="evidence" value="ECO:0007669"/>
    <property type="project" value="InterPro"/>
</dbReference>
<comment type="caution">
    <text evidence="10">The sequence shown here is derived from an EMBL/GenBank/DDBJ whole genome shotgun (WGS) entry which is preliminary data.</text>
</comment>
<dbReference type="InterPro" id="IPR004412">
    <property type="entry name" value="GatA"/>
</dbReference>
<comment type="function">
    <text evidence="7">Allows the formation of correctly charged Gln-tRNA(Gln) through the transamidation of misacylated Glu-tRNA(Gln) in organisms which lack glutaminyl-tRNA synthetase. The reaction takes place in the presence of glutamine and ATP through an activated gamma-phospho-Glu-tRNA(Gln).</text>
</comment>
<evidence type="ECO:0000256" key="3">
    <source>
        <dbReference type="ARBA" id="ARBA00022598"/>
    </source>
</evidence>
<keyword evidence="6" id="KW-0648">Protein biosynthesis</keyword>
<dbReference type="SUPFAM" id="SSF75304">
    <property type="entry name" value="Amidase signature (AS) enzymes"/>
    <property type="match status" value="1"/>
</dbReference>
<comment type="catalytic activity">
    <reaction evidence="8">
        <text>L-glutamyl-tRNA(Gln) + L-glutamine + ATP + H2O = L-glutaminyl-tRNA(Gln) + L-glutamate + ADP + phosphate + H(+)</text>
        <dbReference type="Rhea" id="RHEA:17521"/>
        <dbReference type="Rhea" id="RHEA-COMP:9681"/>
        <dbReference type="Rhea" id="RHEA-COMP:9684"/>
        <dbReference type="ChEBI" id="CHEBI:15377"/>
        <dbReference type="ChEBI" id="CHEBI:15378"/>
        <dbReference type="ChEBI" id="CHEBI:29985"/>
        <dbReference type="ChEBI" id="CHEBI:30616"/>
        <dbReference type="ChEBI" id="CHEBI:43474"/>
        <dbReference type="ChEBI" id="CHEBI:58359"/>
        <dbReference type="ChEBI" id="CHEBI:78520"/>
        <dbReference type="ChEBI" id="CHEBI:78521"/>
        <dbReference type="ChEBI" id="CHEBI:456216"/>
        <dbReference type="EC" id="6.3.5.7"/>
    </reaction>
</comment>
<name>M1ZP42_CLOBO</name>
<evidence type="ECO:0000256" key="4">
    <source>
        <dbReference type="ARBA" id="ARBA00022741"/>
    </source>
</evidence>
<evidence type="ECO:0000256" key="6">
    <source>
        <dbReference type="ARBA" id="ARBA00022917"/>
    </source>
</evidence>
<dbReference type="Gene3D" id="3.90.1300.10">
    <property type="entry name" value="Amidase signature (AS) domain"/>
    <property type="match status" value="1"/>
</dbReference>
<dbReference type="Pfam" id="PF01425">
    <property type="entry name" value="Amidase"/>
    <property type="match status" value="1"/>
</dbReference>
<sequence length="359" mass="39149">YLYVSEEEAIKKAKEIDGKIEKNEELKALSGIPVGIKDNINVKGMQNTCASKILEGYTSPYDAHVTEKIKQEEGIILGKLNMDEFAMGSSTENSAFKLAKNPWDLERVPGGSSGGSAVAVAGSEATLSLGTDTGGSVRQPASFCGVVGLKPTYGRISRSGVVAFGSTLDQVGPMGKDVEDCALLTSVIAGLDKKDFTTVDKEVPDYKKSLTKDIKGKRIGIPKEFFGDGLDKNVRKSVEEAIKVLEANGAEVKPCSLPLMDYALSAYYIISSAEASSNLARFDGIRYGYRSKNFKDAKDIYLKSRSEGFGDEVKRRIMLGTYVLSAGYYDAYYKKALKVRKLIKDDFQRVFKEFDAIVS</sequence>
<dbReference type="PANTHER" id="PTHR11895">
    <property type="entry name" value="TRANSAMIDASE"/>
    <property type="match status" value="1"/>
</dbReference>
<evidence type="ECO:0000256" key="2">
    <source>
        <dbReference type="ARBA" id="ARBA00012739"/>
    </source>
</evidence>
<feature type="domain" description="Amidase" evidence="9">
    <location>
        <begin position="2"/>
        <end position="359"/>
    </location>
</feature>
<dbReference type="InterPro" id="IPR000120">
    <property type="entry name" value="Amidase"/>
</dbReference>
<keyword evidence="4" id="KW-0547">Nucleotide-binding</keyword>
<dbReference type="Proteomes" id="UP000011944">
    <property type="component" value="Unassembled WGS sequence"/>
</dbReference>
<evidence type="ECO:0000256" key="7">
    <source>
        <dbReference type="ARBA" id="ARBA00025295"/>
    </source>
</evidence>
<feature type="non-terminal residue" evidence="10">
    <location>
        <position position="359"/>
    </location>
</feature>
<dbReference type="PROSITE" id="PS00571">
    <property type="entry name" value="AMIDASES"/>
    <property type="match status" value="1"/>
</dbReference>
<dbReference type="GO" id="GO:0050567">
    <property type="term" value="F:glutaminyl-tRNA synthase (glutamine-hydrolyzing) activity"/>
    <property type="evidence" value="ECO:0007669"/>
    <property type="project" value="UniProtKB-EC"/>
</dbReference>
<dbReference type="GO" id="GO:0006412">
    <property type="term" value="P:translation"/>
    <property type="evidence" value="ECO:0007669"/>
    <property type="project" value="UniProtKB-KW"/>
</dbReference>
<evidence type="ECO:0000313" key="10">
    <source>
        <dbReference type="EMBL" id="EKN40054.1"/>
    </source>
</evidence>
<gene>
    <name evidence="10" type="primary">gatA</name>
    <name evidence="10" type="ORF">CFSAN001627_22029</name>
</gene>
<dbReference type="InterPro" id="IPR023631">
    <property type="entry name" value="Amidase_dom"/>
</dbReference>
<evidence type="ECO:0000313" key="11">
    <source>
        <dbReference type="Proteomes" id="UP000011944"/>
    </source>
</evidence>
<dbReference type="EC" id="6.3.5.7" evidence="2"/>
<accession>M1ZP42</accession>
<dbReference type="InterPro" id="IPR020556">
    <property type="entry name" value="Amidase_CS"/>
</dbReference>
<dbReference type="NCBIfam" id="TIGR00132">
    <property type="entry name" value="gatA"/>
    <property type="match status" value="1"/>
</dbReference>
<evidence type="ECO:0000256" key="5">
    <source>
        <dbReference type="ARBA" id="ARBA00022840"/>
    </source>
</evidence>
<reference evidence="10 11" key="2">
    <citation type="submission" date="2013-03" db="EMBL/GenBank/DDBJ databases">
        <title>Diversity in Clostridium botulinum.</title>
        <authorList>
            <person name="Timme R.E."/>
            <person name="Allard M."/>
            <person name="Luo Y."/>
            <person name="Strain E."/>
            <person name="Gonzalez-Escalona N."/>
            <person name="Brown E."/>
        </authorList>
    </citation>
    <scope>NUCLEOTIDE SEQUENCE [LARGE SCALE GENOMIC DNA]</scope>
    <source>
        <strain evidence="10 11">CFSAN001627</strain>
    </source>
</reference>
<proteinExistence type="inferred from homology"/>
<keyword evidence="3 10" id="KW-0436">Ligase</keyword>
<keyword evidence="10" id="KW-0808">Transferase</keyword>
<dbReference type="AlphaFoldDB" id="M1ZP42"/>
<keyword evidence="5" id="KW-0067">ATP-binding</keyword>
<dbReference type="GO" id="GO:0005524">
    <property type="term" value="F:ATP binding"/>
    <property type="evidence" value="ECO:0007669"/>
    <property type="project" value="UniProtKB-KW"/>
</dbReference>
<dbReference type="InterPro" id="IPR036928">
    <property type="entry name" value="AS_sf"/>
</dbReference>
<dbReference type="PANTHER" id="PTHR11895:SF151">
    <property type="entry name" value="GLUTAMYL-TRNA(GLN) AMIDOTRANSFERASE SUBUNIT A"/>
    <property type="match status" value="1"/>
</dbReference>
<dbReference type="EMBL" id="AMXI01001372">
    <property type="protein sequence ID" value="EKN40054.1"/>
    <property type="molecule type" value="Genomic_DNA"/>
</dbReference>
<evidence type="ECO:0000256" key="8">
    <source>
        <dbReference type="ARBA" id="ARBA00047407"/>
    </source>
</evidence>
<reference evidence="10 11" key="1">
    <citation type="submission" date="2012-10" db="EMBL/GenBank/DDBJ databases">
        <authorList>
            <person name="Strain E.A."/>
            <person name="Brown E."/>
            <person name="Allard M.W."/>
            <person name="Gonzalez-Escalona N."/>
            <person name="Timme R."/>
        </authorList>
    </citation>
    <scope>NUCLEOTIDE SEQUENCE [LARGE SCALE GENOMIC DNA]</scope>
    <source>
        <strain evidence="10 11">CFSAN001627</strain>
    </source>
</reference>
<feature type="non-terminal residue" evidence="10">
    <location>
        <position position="1"/>
    </location>
</feature>
<evidence type="ECO:0000259" key="9">
    <source>
        <dbReference type="Pfam" id="PF01425"/>
    </source>
</evidence>
<dbReference type="GO" id="GO:0016740">
    <property type="term" value="F:transferase activity"/>
    <property type="evidence" value="ECO:0007669"/>
    <property type="project" value="UniProtKB-KW"/>
</dbReference>
<comment type="similarity">
    <text evidence="1">Belongs to the amidase family. GatA subfamily.</text>
</comment>
<organism evidence="10 11">
    <name type="scientific">Clostridium botulinum CFSAN001627</name>
    <dbReference type="NCBI Taxonomy" id="1232189"/>
    <lineage>
        <taxon>Bacteria</taxon>
        <taxon>Bacillati</taxon>
        <taxon>Bacillota</taxon>
        <taxon>Clostridia</taxon>
        <taxon>Eubacteriales</taxon>
        <taxon>Clostridiaceae</taxon>
        <taxon>Clostridium</taxon>
    </lineage>
</organism>
<evidence type="ECO:0000256" key="1">
    <source>
        <dbReference type="ARBA" id="ARBA00008069"/>
    </source>
</evidence>
<dbReference type="HAMAP" id="MF_00120">
    <property type="entry name" value="GatA"/>
    <property type="match status" value="1"/>
</dbReference>